<comment type="caution">
    <text evidence="1">The sequence shown here is derived from an EMBL/GenBank/DDBJ whole genome shotgun (WGS) entry which is preliminary data.</text>
</comment>
<proteinExistence type="predicted"/>
<name>A0AC61RKU3_9FIRM</name>
<gene>
    <name evidence="1" type="ORF">E5329_28695</name>
</gene>
<reference evidence="1" key="1">
    <citation type="submission" date="2019-04" db="EMBL/GenBank/DDBJ databases">
        <title>Microbes associate with the intestines of laboratory mice.</title>
        <authorList>
            <person name="Navarre W."/>
            <person name="Wong E."/>
            <person name="Huang K."/>
            <person name="Tropini C."/>
            <person name="Ng K."/>
            <person name="Yu B."/>
        </authorList>
    </citation>
    <scope>NUCLEOTIDE SEQUENCE</scope>
    <source>
        <strain evidence="1">NM01_1-7b</strain>
    </source>
</reference>
<evidence type="ECO:0000313" key="1">
    <source>
        <dbReference type="EMBL" id="TGY85809.1"/>
    </source>
</evidence>
<sequence length="174" mass="20087">MSKSNNVTKDRFYIAYGSNLNLGQMAKRCPTAEVVKATYLQNYRLMFRGKGTAVATIEKRRGRKVPILIWRLQPSDEHNLDIYEGYPHLYRKEMVKVTVDSRRIRAMVYIMNEALHPYGTPSRSYFDTIRQGYEDAGFDVKILRHAVLDSVWEAYLAEKYEGGGTYDGKNQGTD</sequence>
<dbReference type="Proteomes" id="UP000304953">
    <property type="component" value="Unassembled WGS sequence"/>
</dbReference>
<protein>
    <submittedName>
        <fullName evidence="1">Gamma-glutamylcyclotransferase</fullName>
    </submittedName>
</protein>
<keyword evidence="2" id="KW-1185">Reference proteome</keyword>
<accession>A0AC61RKU3</accession>
<dbReference type="EMBL" id="SRYA01000172">
    <property type="protein sequence ID" value="TGY85809.1"/>
    <property type="molecule type" value="Genomic_DNA"/>
</dbReference>
<evidence type="ECO:0000313" key="2">
    <source>
        <dbReference type="Proteomes" id="UP000304953"/>
    </source>
</evidence>
<organism evidence="1 2">
    <name type="scientific">Petralouisia muris</name>
    <dbReference type="NCBI Taxonomy" id="3032872"/>
    <lineage>
        <taxon>Bacteria</taxon>
        <taxon>Bacillati</taxon>
        <taxon>Bacillota</taxon>
        <taxon>Clostridia</taxon>
        <taxon>Lachnospirales</taxon>
        <taxon>Lachnospiraceae</taxon>
        <taxon>Petralouisia</taxon>
    </lineage>
</organism>